<dbReference type="EMBL" id="FOYS01000007">
    <property type="protein sequence ID" value="SFR69339.1"/>
    <property type="molecule type" value="Genomic_DNA"/>
</dbReference>
<dbReference type="InterPro" id="IPR013561">
    <property type="entry name" value="FilR1_middle_dom"/>
</dbReference>
<evidence type="ECO:0000259" key="1">
    <source>
        <dbReference type="Pfam" id="PF08350"/>
    </source>
</evidence>
<dbReference type="RefSeq" id="WP_089883454.1">
    <property type="nucleotide sequence ID" value="NZ_FOYS01000007.1"/>
</dbReference>
<dbReference type="Gene3D" id="1.10.10.10">
    <property type="entry name" value="Winged helix-like DNA-binding domain superfamily/Winged helix DNA-binding domain"/>
    <property type="match status" value="1"/>
</dbReference>
<protein>
    <submittedName>
        <fullName evidence="3">Predicted transcriptional regulator, contains HTH domain</fullName>
    </submittedName>
</protein>
<dbReference type="AlphaFoldDB" id="A0A1I6IRR8"/>
<keyword evidence="4" id="KW-1185">Reference proteome</keyword>
<feature type="domain" description="HVO-A0261-like N-terminal" evidence="2">
    <location>
        <begin position="8"/>
        <end position="85"/>
    </location>
</feature>
<evidence type="ECO:0000313" key="4">
    <source>
        <dbReference type="Proteomes" id="UP000243250"/>
    </source>
</evidence>
<dbReference type="Proteomes" id="UP000243250">
    <property type="component" value="Unassembled WGS sequence"/>
</dbReference>
<gene>
    <name evidence="3" type="ORF">SAMN04488124_3575</name>
</gene>
<dbReference type="Pfam" id="PF25213">
    <property type="entry name" value="HVO_A0261_N"/>
    <property type="match status" value="1"/>
</dbReference>
<dbReference type="Pfam" id="PF08350">
    <property type="entry name" value="FilR1_middle"/>
    <property type="match status" value="1"/>
</dbReference>
<dbReference type="OrthoDB" id="11410at2157"/>
<dbReference type="SUPFAM" id="SSF46785">
    <property type="entry name" value="Winged helix' DNA-binding domain"/>
    <property type="match status" value="1"/>
</dbReference>
<accession>A0A1I6IRR8</accession>
<dbReference type="InterPro" id="IPR036390">
    <property type="entry name" value="WH_DNA-bd_sf"/>
</dbReference>
<feature type="domain" description="Methanogenesis regulatory protein FilR1 middle" evidence="1">
    <location>
        <begin position="121"/>
        <end position="251"/>
    </location>
</feature>
<organism evidence="3 4">
    <name type="scientific">Halogeometricum limi</name>
    <dbReference type="NCBI Taxonomy" id="555875"/>
    <lineage>
        <taxon>Archaea</taxon>
        <taxon>Methanobacteriati</taxon>
        <taxon>Methanobacteriota</taxon>
        <taxon>Stenosarchaea group</taxon>
        <taxon>Halobacteria</taxon>
        <taxon>Halobacteriales</taxon>
        <taxon>Haloferacaceae</taxon>
        <taxon>Halogeometricum</taxon>
    </lineage>
</organism>
<evidence type="ECO:0000313" key="3">
    <source>
        <dbReference type="EMBL" id="SFR69339.1"/>
    </source>
</evidence>
<name>A0A1I6IRR8_9EURY</name>
<reference evidence="4" key="1">
    <citation type="submission" date="2016-10" db="EMBL/GenBank/DDBJ databases">
        <authorList>
            <person name="Varghese N."/>
            <person name="Submissions S."/>
        </authorList>
    </citation>
    <scope>NUCLEOTIDE SEQUENCE [LARGE SCALE GENOMIC DNA]</scope>
    <source>
        <strain evidence="4">CGMCC 1.8711</strain>
    </source>
</reference>
<evidence type="ECO:0000259" key="2">
    <source>
        <dbReference type="Pfam" id="PF25213"/>
    </source>
</evidence>
<dbReference type="InterPro" id="IPR057527">
    <property type="entry name" value="HVO_A0261-like_N"/>
</dbReference>
<dbReference type="InterPro" id="IPR036388">
    <property type="entry name" value="WH-like_DNA-bd_sf"/>
</dbReference>
<sequence>MSRRSAPEVLSLVGDREDVLRHVGLTGRRKRDLAEAMALSRSTLDRAIRELADAGLVERGEEGYARTLCGQLALEEYDRAVRRVEGIVSGSAVVGSLDAETAFDAAVLAGADVVEAKRPSPQEPLRRLGNILERADHADAFSPAIFPTQVDTYHRRVVHDGLTANVLVTGAVTSRLVSSYSDETKEALQTGRLEVRWTTDLPPYSLLVAETPSGPELGILTYDDTGILGFVGNDTSDAVAWGRREHARRWDDAEPLPDIAAD</sequence>
<dbReference type="STRING" id="555875.SAMN04488124_3575"/>
<proteinExistence type="predicted"/>